<evidence type="ECO:0000256" key="6">
    <source>
        <dbReference type="ARBA" id="ARBA00022643"/>
    </source>
</evidence>
<evidence type="ECO:0000256" key="1">
    <source>
        <dbReference type="ARBA" id="ARBA00003125"/>
    </source>
</evidence>
<name>A0ABS9MTN0_9BURK</name>
<evidence type="ECO:0000259" key="12">
    <source>
        <dbReference type="Pfam" id="PF01180"/>
    </source>
</evidence>
<dbReference type="EC" id="1.3.5.2" evidence="11"/>
<keyword evidence="5 11" id="KW-0285">Flavoprotein</keyword>
<feature type="binding site" evidence="11">
    <location>
        <position position="86"/>
    </location>
    <ligand>
        <name>FMN</name>
        <dbReference type="ChEBI" id="CHEBI:58210"/>
    </ligand>
</feature>
<feature type="binding site" evidence="11">
    <location>
        <position position="249"/>
    </location>
    <ligand>
        <name>FMN</name>
        <dbReference type="ChEBI" id="CHEBI:58210"/>
    </ligand>
</feature>
<evidence type="ECO:0000256" key="10">
    <source>
        <dbReference type="ARBA" id="ARBA00048639"/>
    </source>
</evidence>
<dbReference type="RefSeq" id="WP_237980692.1">
    <property type="nucleotide sequence ID" value="NZ_JAKNCT010000020.1"/>
</dbReference>
<comment type="caution">
    <text evidence="11">Lacks conserved residue(s) required for the propagation of feature annotation.</text>
</comment>
<dbReference type="PROSITE" id="PS00911">
    <property type="entry name" value="DHODEHASE_1"/>
    <property type="match status" value="1"/>
</dbReference>
<feature type="binding site" evidence="11">
    <location>
        <position position="66"/>
    </location>
    <ligand>
        <name>substrate</name>
    </ligand>
</feature>
<comment type="subunit">
    <text evidence="11">Monomer.</text>
</comment>
<dbReference type="Gene3D" id="3.20.20.70">
    <property type="entry name" value="Aldolase class I"/>
    <property type="match status" value="1"/>
</dbReference>
<dbReference type="EMBL" id="JAKNCT010000020">
    <property type="protein sequence ID" value="MCG5031976.1"/>
    <property type="molecule type" value="Genomic_DNA"/>
</dbReference>
<feature type="binding site" evidence="11">
    <location>
        <begin position="111"/>
        <end position="115"/>
    </location>
    <ligand>
        <name>substrate</name>
    </ligand>
</feature>
<dbReference type="SUPFAM" id="SSF51395">
    <property type="entry name" value="FMN-linked oxidoreductases"/>
    <property type="match status" value="1"/>
</dbReference>
<feature type="binding site" evidence="11">
    <location>
        <position position="272"/>
    </location>
    <ligand>
        <name>FMN</name>
        <dbReference type="ChEBI" id="CHEBI:58210"/>
    </ligand>
</feature>
<dbReference type="PANTHER" id="PTHR48109">
    <property type="entry name" value="DIHYDROOROTATE DEHYDROGENASE (QUINONE), MITOCHONDRIAL-RELATED"/>
    <property type="match status" value="1"/>
</dbReference>
<evidence type="ECO:0000256" key="4">
    <source>
        <dbReference type="ARBA" id="ARBA00005359"/>
    </source>
</evidence>
<comment type="subcellular location">
    <subcellularLocation>
        <location evidence="11">Cell membrane</location>
        <topology evidence="11">Peripheral membrane protein</topology>
    </subcellularLocation>
    <subcellularLocation>
        <location evidence="2">Membrane</location>
    </subcellularLocation>
</comment>
<comment type="caution">
    <text evidence="13">The sequence shown here is derived from an EMBL/GenBank/DDBJ whole genome shotgun (WGS) entry which is preliminary data.</text>
</comment>
<feature type="binding site" evidence="11">
    <location>
        <begin position="250"/>
        <end position="251"/>
    </location>
    <ligand>
        <name>substrate</name>
    </ligand>
</feature>
<comment type="function">
    <text evidence="1 11">Catalyzes the conversion of dihydroorotate to orotate with quinone as electron acceptor.</text>
</comment>
<sequence length="350" mass="37727">MLYDIARSVLFRMSPETAHAVIMHNIDWAVAFGLTRLVAKLPNDSPVTVMGLRFPNSIGLAAGMDKTGSHVQALGGLGFGHIEVGTITPRAQPGNEKPRCWRVIPAKGIINHMGFNNCGALEALKNLKSADAFKLRGGILGINIGKQNSTPLEGALGDYQECMEKMYSKADYLAIDISCPNTPGLTKLQDENELDPLLKGISEKRKELADKQGRKVPITVKISPDLDADAIRRAADQFVKYGMDAVTATNTTISRKGIEGLPNSTMVGGLSGKPLFERSTEVVRILSDHLKRALPIIASGGVMSAEDAVAKMEAGASLVQLYTGFIYSGPQLICDAANAIADWRRQRCDH</sequence>
<reference evidence="13 14" key="1">
    <citation type="submission" date="2022-02" db="EMBL/GenBank/DDBJ databases">
        <title>Mesosutterella porci, a novel member of the family Sutterellaceae from pig feces.</title>
        <authorList>
            <person name="Wylensek D."/>
            <person name="Clavel T."/>
        </authorList>
    </citation>
    <scope>NUCLEOTIDE SEQUENCE [LARGE SCALE GENOMIC DNA]</scope>
    <source>
        <strain evidence="14">oilRF-744-wt-GAM-9</strain>
    </source>
</reference>
<dbReference type="InterPro" id="IPR012135">
    <property type="entry name" value="Dihydroorotate_DH_1_2"/>
</dbReference>
<feature type="domain" description="Dihydroorotate dehydrogenase catalytic" evidence="12">
    <location>
        <begin position="47"/>
        <end position="334"/>
    </location>
</feature>
<dbReference type="PIRSF" id="PIRSF000164">
    <property type="entry name" value="DHO_oxidase"/>
    <property type="match status" value="1"/>
</dbReference>
<dbReference type="GO" id="GO:0106430">
    <property type="term" value="F:dihydroorotate dehydrogenase (quinone) activity"/>
    <property type="evidence" value="ECO:0007669"/>
    <property type="project" value="UniProtKB-EC"/>
</dbReference>
<feature type="active site" description="Nucleophile" evidence="11">
    <location>
        <position position="179"/>
    </location>
</feature>
<evidence type="ECO:0000256" key="9">
    <source>
        <dbReference type="ARBA" id="ARBA00023136"/>
    </source>
</evidence>
<dbReference type="PANTHER" id="PTHR48109:SF4">
    <property type="entry name" value="DIHYDROOROTATE DEHYDROGENASE (QUINONE), MITOCHONDRIAL"/>
    <property type="match status" value="1"/>
</dbReference>
<dbReference type="HAMAP" id="MF_00225">
    <property type="entry name" value="DHO_dh_type2"/>
    <property type="match status" value="1"/>
</dbReference>
<keyword evidence="6 11" id="KW-0288">FMN</keyword>
<comment type="pathway">
    <text evidence="3 11">Pyrimidine metabolism; UMP biosynthesis via de novo pathway; orotate from (S)-dihydroorotate (quinone route): step 1/1.</text>
</comment>
<evidence type="ECO:0000313" key="14">
    <source>
        <dbReference type="Proteomes" id="UP001297600"/>
    </source>
</evidence>
<evidence type="ECO:0000313" key="13">
    <source>
        <dbReference type="EMBL" id="MCG5031976.1"/>
    </source>
</evidence>
<dbReference type="InterPro" id="IPR005720">
    <property type="entry name" value="Dihydroorotate_DH_cat"/>
</dbReference>
<evidence type="ECO:0000256" key="5">
    <source>
        <dbReference type="ARBA" id="ARBA00022630"/>
    </source>
</evidence>
<gene>
    <name evidence="11" type="primary">pyrD</name>
    <name evidence="13" type="ORF">MAF45_11090</name>
</gene>
<evidence type="ECO:0000256" key="3">
    <source>
        <dbReference type="ARBA" id="ARBA00005161"/>
    </source>
</evidence>
<proteinExistence type="inferred from homology"/>
<evidence type="ECO:0000256" key="8">
    <source>
        <dbReference type="ARBA" id="ARBA00023002"/>
    </source>
</evidence>
<keyword evidence="7 11" id="KW-0665">Pyrimidine biosynthesis</keyword>
<evidence type="ECO:0000256" key="2">
    <source>
        <dbReference type="ARBA" id="ARBA00004370"/>
    </source>
</evidence>
<evidence type="ECO:0000256" key="11">
    <source>
        <dbReference type="HAMAP-Rule" id="MF_00225"/>
    </source>
</evidence>
<feature type="binding site" evidence="11">
    <location>
        <position position="221"/>
    </location>
    <ligand>
        <name>FMN</name>
        <dbReference type="ChEBI" id="CHEBI:58210"/>
    </ligand>
</feature>
<feature type="binding site" evidence="11">
    <location>
        <begin position="62"/>
        <end position="66"/>
    </location>
    <ligand>
        <name>FMN</name>
        <dbReference type="ChEBI" id="CHEBI:58210"/>
    </ligand>
</feature>
<dbReference type="NCBIfam" id="NF003652">
    <property type="entry name" value="PRK05286.2-5"/>
    <property type="match status" value="1"/>
</dbReference>
<keyword evidence="8 11" id="KW-0560">Oxidoreductase</keyword>
<feature type="binding site" evidence="11">
    <location>
        <begin position="322"/>
        <end position="323"/>
    </location>
    <ligand>
        <name>FMN</name>
        <dbReference type="ChEBI" id="CHEBI:58210"/>
    </ligand>
</feature>
<comment type="similarity">
    <text evidence="4 11">Belongs to the dihydroorotate dehydrogenase family. Type 2 subfamily.</text>
</comment>
<dbReference type="NCBIfam" id="TIGR01036">
    <property type="entry name" value="pyrD_sub2"/>
    <property type="match status" value="1"/>
</dbReference>
<keyword evidence="11" id="KW-1003">Cell membrane</keyword>
<keyword evidence="9 11" id="KW-0472">Membrane</keyword>
<evidence type="ECO:0000256" key="7">
    <source>
        <dbReference type="ARBA" id="ARBA00022975"/>
    </source>
</evidence>
<dbReference type="Pfam" id="PF01180">
    <property type="entry name" value="DHO_dh"/>
    <property type="match status" value="1"/>
</dbReference>
<dbReference type="InterPro" id="IPR001295">
    <property type="entry name" value="Dihydroorotate_DH_CS"/>
</dbReference>
<accession>A0ABS9MTN0</accession>
<dbReference type="InterPro" id="IPR050074">
    <property type="entry name" value="DHO_dehydrogenase"/>
</dbReference>
<feature type="binding site" evidence="11">
    <location>
        <position position="181"/>
    </location>
    <ligand>
        <name>substrate</name>
    </ligand>
</feature>
<dbReference type="CDD" id="cd04738">
    <property type="entry name" value="DHOD_2_like"/>
    <property type="match status" value="1"/>
</dbReference>
<comment type="catalytic activity">
    <reaction evidence="10 11">
        <text>(S)-dihydroorotate + a quinone = orotate + a quinol</text>
        <dbReference type="Rhea" id="RHEA:30187"/>
        <dbReference type="ChEBI" id="CHEBI:24646"/>
        <dbReference type="ChEBI" id="CHEBI:30839"/>
        <dbReference type="ChEBI" id="CHEBI:30864"/>
        <dbReference type="ChEBI" id="CHEBI:132124"/>
        <dbReference type="EC" id="1.3.5.2"/>
    </reaction>
</comment>
<comment type="cofactor">
    <cofactor evidence="11">
        <name>FMN</name>
        <dbReference type="ChEBI" id="CHEBI:58210"/>
    </cofactor>
    <text evidence="11">Binds 1 FMN per subunit.</text>
</comment>
<dbReference type="InterPro" id="IPR013785">
    <property type="entry name" value="Aldolase_TIM"/>
</dbReference>
<protein>
    <recommendedName>
        <fullName evidence="11">Dihydroorotate dehydrogenase (quinone)</fullName>
        <ecNumber evidence="11">1.3.5.2</ecNumber>
    </recommendedName>
    <alternativeName>
        <fullName evidence="11">DHOdehase</fullName>
        <shortName evidence="11">DHOD</shortName>
        <shortName evidence="11">DHODase</shortName>
    </alternativeName>
    <alternativeName>
        <fullName evidence="11">Dihydroorotate oxidase</fullName>
    </alternativeName>
</protein>
<dbReference type="PROSITE" id="PS00912">
    <property type="entry name" value="DHODEHASE_2"/>
    <property type="match status" value="1"/>
</dbReference>
<dbReference type="InterPro" id="IPR005719">
    <property type="entry name" value="Dihydroorotate_DH_2"/>
</dbReference>
<keyword evidence="14" id="KW-1185">Reference proteome</keyword>
<organism evidence="13 14">
    <name type="scientific">Mesosutterella porci</name>
    <dbReference type="NCBI Taxonomy" id="2915351"/>
    <lineage>
        <taxon>Bacteria</taxon>
        <taxon>Pseudomonadati</taxon>
        <taxon>Pseudomonadota</taxon>
        <taxon>Betaproteobacteria</taxon>
        <taxon>Burkholderiales</taxon>
        <taxon>Sutterellaceae</taxon>
        <taxon>Mesosutterella</taxon>
    </lineage>
</organism>
<feature type="binding site" evidence="11">
    <location>
        <position position="301"/>
    </location>
    <ligand>
        <name>FMN</name>
        <dbReference type="ChEBI" id="CHEBI:58210"/>
    </ligand>
</feature>
<dbReference type="Proteomes" id="UP001297600">
    <property type="component" value="Unassembled WGS sequence"/>
</dbReference>
<feature type="binding site" evidence="11">
    <location>
        <position position="143"/>
    </location>
    <ligand>
        <name>FMN</name>
        <dbReference type="ChEBI" id="CHEBI:58210"/>
    </ligand>
</feature>